<sequence length="404" mass="46090">MPVKLNSALLPPSMRGVVAVSSYGAPRFWPTIWVDLLRPSLEESTRRKHLAALERLYDAARRQRGYDCLDRLVTEADVDALEDILVGFLAQLRNEAAIEQTDKSSTWASAVTFVADMLRYSGTVPGFQASEMEAKLLRIETLYRQLTPNPEGRSPPVRALPPLVIEELYEIFRPDSPLNPFKTEILRWRNLLIFMILLRLGLRRGEAALLHTTSFKEDFDPELGKAVHWLDVEETNDGDPRYEQPSLKTAMSRRQLPLSADLVNLAHLYIRNYRGRANYPHLLMSQKAKPLALRSFGKMFDVATAALSDRAKESLNKQGLVGVSCHDLRHTSAVVRMRRYQDAGMDLDKAQEKLRVFFGWSKSSNMPRLYAKAYFETSLAEVWDEKFDAFVDALRRVIPGNEHQ</sequence>
<proteinExistence type="predicted"/>
<dbReference type="Proteomes" id="UP000231070">
    <property type="component" value="Unassembled WGS sequence"/>
</dbReference>
<name>A0A2G9WNA2_9HYPH</name>
<comment type="caution">
    <text evidence="3">The sequence shown here is derived from an EMBL/GenBank/DDBJ whole genome shotgun (WGS) entry which is preliminary data.</text>
</comment>
<dbReference type="GO" id="GO:0003677">
    <property type="term" value="F:DNA binding"/>
    <property type="evidence" value="ECO:0007669"/>
    <property type="project" value="InterPro"/>
</dbReference>
<keyword evidence="4" id="KW-1185">Reference proteome</keyword>
<dbReference type="PROSITE" id="PS51898">
    <property type="entry name" value="TYR_RECOMBINASE"/>
    <property type="match status" value="1"/>
</dbReference>
<evidence type="ECO:0000313" key="3">
    <source>
        <dbReference type="EMBL" id="PIO96164.1"/>
    </source>
</evidence>
<protein>
    <submittedName>
        <fullName evidence="3">Site-specific recombinase</fullName>
    </submittedName>
</protein>
<dbReference type="AlphaFoldDB" id="A0A2G9WNA2"/>
<keyword evidence="1" id="KW-0233">DNA recombination</keyword>
<gene>
    <name evidence="3" type="ORF">CJ014_26870</name>
</gene>
<dbReference type="OrthoDB" id="6819422at2"/>
<dbReference type="EMBL" id="NQVN01000049">
    <property type="protein sequence ID" value="PIO96164.1"/>
    <property type="molecule type" value="Genomic_DNA"/>
</dbReference>
<evidence type="ECO:0000256" key="1">
    <source>
        <dbReference type="ARBA" id="ARBA00023172"/>
    </source>
</evidence>
<dbReference type="Gene3D" id="1.10.443.10">
    <property type="entry name" value="Intergrase catalytic core"/>
    <property type="match status" value="1"/>
</dbReference>
<evidence type="ECO:0000259" key="2">
    <source>
        <dbReference type="PROSITE" id="PS51898"/>
    </source>
</evidence>
<accession>A0A2G9WNA2</accession>
<dbReference type="InterPro" id="IPR013762">
    <property type="entry name" value="Integrase-like_cat_sf"/>
</dbReference>
<reference evidence="3 4" key="1">
    <citation type="submission" date="2017-08" db="EMBL/GenBank/DDBJ databases">
        <title>Pleomorphomonas carboxidotrophicus sp. nov., a new mesophilic hydrogenogenic carboxidotroph.</title>
        <authorList>
            <person name="Esquivel-Elizondo S."/>
            <person name="Krajmalnik-Brown R."/>
            <person name="Maldonado J."/>
        </authorList>
    </citation>
    <scope>NUCLEOTIDE SEQUENCE [LARGE SCALE GENOMIC DNA]</scope>
    <source>
        <strain evidence="3 4">SVCO-16</strain>
    </source>
</reference>
<dbReference type="SUPFAM" id="SSF56349">
    <property type="entry name" value="DNA breaking-rejoining enzymes"/>
    <property type="match status" value="1"/>
</dbReference>
<dbReference type="CDD" id="cd00397">
    <property type="entry name" value="DNA_BRE_C"/>
    <property type="match status" value="1"/>
</dbReference>
<evidence type="ECO:0000313" key="4">
    <source>
        <dbReference type="Proteomes" id="UP000231070"/>
    </source>
</evidence>
<dbReference type="RefSeq" id="WP_100083578.1">
    <property type="nucleotide sequence ID" value="NZ_NQVN01000049.1"/>
</dbReference>
<dbReference type="InterPro" id="IPR011010">
    <property type="entry name" value="DNA_brk_join_enz"/>
</dbReference>
<feature type="domain" description="Tyr recombinase" evidence="2">
    <location>
        <begin position="155"/>
        <end position="384"/>
    </location>
</feature>
<organism evidence="3 4">
    <name type="scientific">Pleomorphomonas carboxyditropha</name>
    <dbReference type="NCBI Taxonomy" id="2023338"/>
    <lineage>
        <taxon>Bacteria</taxon>
        <taxon>Pseudomonadati</taxon>
        <taxon>Pseudomonadota</taxon>
        <taxon>Alphaproteobacteria</taxon>
        <taxon>Hyphomicrobiales</taxon>
        <taxon>Pleomorphomonadaceae</taxon>
        <taxon>Pleomorphomonas</taxon>
    </lineage>
</organism>
<dbReference type="InterPro" id="IPR002104">
    <property type="entry name" value="Integrase_catalytic"/>
</dbReference>
<dbReference type="GO" id="GO:0015074">
    <property type="term" value="P:DNA integration"/>
    <property type="evidence" value="ECO:0007669"/>
    <property type="project" value="InterPro"/>
</dbReference>
<dbReference type="GO" id="GO:0006310">
    <property type="term" value="P:DNA recombination"/>
    <property type="evidence" value="ECO:0007669"/>
    <property type="project" value="UniProtKB-KW"/>
</dbReference>